<feature type="compositionally biased region" description="Low complexity" evidence="13">
    <location>
        <begin position="45"/>
        <end position="65"/>
    </location>
</feature>
<comment type="cofactor">
    <cofactor evidence="2">
        <name>Zn(2+)</name>
        <dbReference type="ChEBI" id="CHEBI:29105"/>
    </cofactor>
</comment>
<keyword evidence="9" id="KW-0862">Zinc</keyword>
<keyword evidence="7" id="KW-0479">Metal-binding</keyword>
<organism evidence="17 18">
    <name type="scientific">Nocardioides aromaticivorans</name>
    <dbReference type="NCBI Taxonomy" id="200618"/>
    <lineage>
        <taxon>Bacteria</taxon>
        <taxon>Bacillati</taxon>
        <taxon>Actinomycetota</taxon>
        <taxon>Actinomycetes</taxon>
        <taxon>Propionibacteriales</taxon>
        <taxon>Nocardioidaceae</taxon>
        <taxon>Nocardioides</taxon>
    </lineage>
</organism>
<evidence type="ECO:0000256" key="11">
    <source>
        <dbReference type="ARBA" id="ARBA00029811"/>
    </source>
</evidence>
<dbReference type="InterPro" id="IPR042097">
    <property type="entry name" value="Aminopeptidase_N-like_N_sf"/>
</dbReference>
<dbReference type="Pfam" id="PF17900">
    <property type="entry name" value="Peptidase_M1_N"/>
    <property type="match status" value="1"/>
</dbReference>
<dbReference type="InterPro" id="IPR045357">
    <property type="entry name" value="Aminopeptidase_N-like_N"/>
</dbReference>
<comment type="catalytic activity">
    <reaction evidence="1">
        <text>Release of an N-terminal amino acid, Xaa-|-Yaa- from a peptide, amide or arylamide. Xaa is preferably Ala, but may be most amino acids including Pro (slow action). When a terminal hydrophobic residue is followed by a prolyl residue, the two may be released as an intact Xaa-Pro dipeptide.</text>
        <dbReference type="EC" id="3.4.11.2"/>
    </reaction>
</comment>
<sequence length="505" mass="54836">MMCAPTGEGTPMTRMRAASLALALTAALALAACGSDDEPESDGDPTASATPTSSAPTTSTTTPSAGGKYAAAVSETREDSVYPDIGDPLVDALHYDLGLAWDPAKDQLTAHQTLTFRATGDSPTIPLDFNEQLAISELTVDGEPADHEVDGTHLTIDHPIEADQRYELALTYAGTPEPAPAPSTRQDFTQGVGWSITDEHETWTLQEPYGAFTWYAVNDQPADKAFYDFTLTSPAPMSGVANGQLTKSTEEGGTSTNTWHLAEPASSYLVTVAFGDFQHTDLTSSSGVPIQVWTDADGDPLPGGTDTAPAAVDWLEKILGPYPFDSLGILVVDNDSGMETQTMITLGDSDYSLSPAVVVHEAAHHWYGDTVTPADWSDVWMNEGMAMYLQGMWEAEQEGVTIAQKMDEWAGFEVQLREGAGPPAAFDPKQFGDGNIYYGPALMWQELRERIGDDKFFAMLREWPASQENGNADRQEYWDWIERTTGEELSDFFDDWLLGEETPPR</sequence>
<dbReference type="PRINTS" id="PR00756">
    <property type="entry name" value="ALADIPTASE"/>
</dbReference>
<dbReference type="EC" id="3.4.11.2" evidence="4"/>
<evidence type="ECO:0000256" key="3">
    <source>
        <dbReference type="ARBA" id="ARBA00010136"/>
    </source>
</evidence>
<keyword evidence="8" id="KW-0378">Hydrolase</keyword>
<keyword evidence="14" id="KW-0732">Signal</keyword>
<proteinExistence type="inferred from homology"/>
<evidence type="ECO:0000256" key="6">
    <source>
        <dbReference type="ARBA" id="ARBA00022670"/>
    </source>
</evidence>
<evidence type="ECO:0000256" key="14">
    <source>
        <dbReference type="SAM" id="SignalP"/>
    </source>
</evidence>
<keyword evidence="10" id="KW-0482">Metalloprotease</keyword>
<evidence type="ECO:0000256" key="1">
    <source>
        <dbReference type="ARBA" id="ARBA00000098"/>
    </source>
</evidence>
<dbReference type="Gene3D" id="1.10.390.10">
    <property type="entry name" value="Neutral Protease Domain 2"/>
    <property type="match status" value="1"/>
</dbReference>
<name>A0ABX7PRI1_9ACTN</name>
<dbReference type="Pfam" id="PF01433">
    <property type="entry name" value="Peptidase_M1"/>
    <property type="match status" value="1"/>
</dbReference>
<evidence type="ECO:0000256" key="10">
    <source>
        <dbReference type="ARBA" id="ARBA00023049"/>
    </source>
</evidence>
<evidence type="ECO:0000256" key="12">
    <source>
        <dbReference type="ARBA" id="ARBA00031533"/>
    </source>
</evidence>
<dbReference type="EMBL" id="CP022295">
    <property type="protein sequence ID" value="QSR28238.1"/>
    <property type="molecule type" value="Genomic_DNA"/>
</dbReference>
<dbReference type="InterPro" id="IPR027268">
    <property type="entry name" value="Peptidase_M4/M1_CTD_sf"/>
</dbReference>
<evidence type="ECO:0000256" key="5">
    <source>
        <dbReference type="ARBA" id="ARBA00015611"/>
    </source>
</evidence>
<keyword evidence="18" id="KW-1185">Reference proteome</keyword>
<dbReference type="Proteomes" id="UP000662818">
    <property type="component" value="Chromosome"/>
</dbReference>
<evidence type="ECO:0000256" key="9">
    <source>
        <dbReference type="ARBA" id="ARBA00022833"/>
    </source>
</evidence>
<dbReference type="CDD" id="cd09603">
    <property type="entry name" value="M1_APN_like"/>
    <property type="match status" value="1"/>
</dbReference>
<dbReference type="SUPFAM" id="SSF63737">
    <property type="entry name" value="Leukotriene A4 hydrolase N-terminal domain"/>
    <property type="match status" value="1"/>
</dbReference>
<evidence type="ECO:0000256" key="4">
    <source>
        <dbReference type="ARBA" id="ARBA00012564"/>
    </source>
</evidence>
<comment type="similarity">
    <text evidence="3">Belongs to the peptidase M1 family.</text>
</comment>
<evidence type="ECO:0000313" key="18">
    <source>
        <dbReference type="Proteomes" id="UP000662818"/>
    </source>
</evidence>
<feature type="chain" id="PRO_5045226441" description="Aminopeptidase N" evidence="14">
    <location>
        <begin position="32"/>
        <end position="505"/>
    </location>
</feature>
<dbReference type="InterPro" id="IPR050344">
    <property type="entry name" value="Peptidase_M1_aminopeptidases"/>
</dbReference>
<dbReference type="PANTHER" id="PTHR11533">
    <property type="entry name" value="PROTEASE M1 ZINC METALLOPROTEASE"/>
    <property type="match status" value="1"/>
</dbReference>
<accession>A0ABX7PRI1</accession>
<evidence type="ECO:0000313" key="17">
    <source>
        <dbReference type="EMBL" id="QSR28238.1"/>
    </source>
</evidence>
<feature type="domain" description="Aminopeptidase N-like N-terminal" evidence="16">
    <location>
        <begin position="93"/>
        <end position="269"/>
    </location>
</feature>
<dbReference type="SUPFAM" id="SSF55486">
    <property type="entry name" value="Metalloproteases ('zincins'), catalytic domain"/>
    <property type="match status" value="1"/>
</dbReference>
<keyword evidence="6" id="KW-0645">Protease</keyword>
<feature type="region of interest" description="Disordered" evidence="13">
    <location>
        <begin position="34"/>
        <end position="82"/>
    </location>
</feature>
<dbReference type="InterPro" id="IPR014782">
    <property type="entry name" value="Peptidase_M1_dom"/>
</dbReference>
<protein>
    <recommendedName>
        <fullName evidence="5">Aminopeptidase N</fullName>
        <ecNumber evidence="4">3.4.11.2</ecNumber>
    </recommendedName>
    <alternativeName>
        <fullName evidence="11">Alanine aminopeptidase</fullName>
    </alternativeName>
    <alternativeName>
        <fullName evidence="12">Lysyl aminopeptidase</fullName>
    </alternativeName>
</protein>
<evidence type="ECO:0000256" key="2">
    <source>
        <dbReference type="ARBA" id="ARBA00001947"/>
    </source>
</evidence>
<evidence type="ECO:0000256" key="8">
    <source>
        <dbReference type="ARBA" id="ARBA00022801"/>
    </source>
</evidence>
<evidence type="ECO:0000259" key="15">
    <source>
        <dbReference type="Pfam" id="PF01433"/>
    </source>
</evidence>
<evidence type="ECO:0000256" key="13">
    <source>
        <dbReference type="SAM" id="MobiDB-lite"/>
    </source>
</evidence>
<evidence type="ECO:0000259" key="16">
    <source>
        <dbReference type="Pfam" id="PF17900"/>
    </source>
</evidence>
<evidence type="ECO:0000256" key="7">
    <source>
        <dbReference type="ARBA" id="ARBA00022723"/>
    </source>
</evidence>
<feature type="domain" description="Peptidase M1 membrane alanine aminopeptidase" evidence="15">
    <location>
        <begin position="321"/>
        <end position="496"/>
    </location>
</feature>
<dbReference type="Gene3D" id="2.60.40.1730">
    <property type="entry name" value="tricorn interacting facor f3 domain"/>
    <property type="match status" value="1"/>
</dbReference>
<dbReference type="InterPro" id="IPR001930">
    <property type="entry name" value="Peptidase_M1"/>
</dbReference>
<gene>
    <name evidence="17" type="ORF">CFH99_21685</name>
</gene>
<feature type="signal peptide" evidence="14">
    <location>
        <begin position="1"/>
        <end position="31"/>
    </location>
</feature>
<reference evidence="17 18" key="1">
    <citation type="submission" date="2017-06" db="EMBL/GenBank/DDBJ databases">
        <title>Complete Genome Sequence of the Soil Carbazole-Degrading Bacterium Nocardioides aromaticivorans IC177.</title>
        <authorList>
            <person name="Vejarano F."/>
            <person name="Suzuki-Minakuchi C."/>
            <person name="Ohtsubo Y."/>
            <person name="Tsuda M."/>
            <person name="Okada K."/>
            <person name="Nojiri H."/>
        </authorList>
    </citation>
    <scope>NUCLEOTIDE SEQUENCE [LARGE SCALE GENOMIC DNA]</scope>
    <source>
        <strain evidence="17 18">IC177</strain>
    </source>
</reference>